<keyword evidence="2" id="KW-1185">Reference proteome</keyword>
<dbReference type="RefSeq" id="WP_165142016.1">
    <property type="nucleotide sequence ID" value="NZ_JAALLT010000003.1"/>
</dbReference>
<protein>
    <submittedName>
        <fullName evidence="1">HAD-IA family hydrolase</fullName>
    </submittedName>
</protein>
<dbReference type="PANTHER" id="PTHR47478:SF1">
    <property type="entry name" value="PYRIMIDINE 5'-NUCLEOTIDASE YJJG"/>
    <property type="match status" value="1"/>
</dbReference>
<sequence length="232" mass="27097">MKVKPKFIYFDLDDTLLDHKSAEKSALNDIHEHFDCFRDTDVADLIDTYHKVNSRQWKLYGEGEIAREQLQRNRFEETLEKLGLDGSRYEEIGTAYMGFYRNHWEWVQGAEKAFHSIRKDFETGILTNGFSETQKAKFEQFNLYSHASQLVISEDVGHLKPDPRIFEYATELTGYDASDILYIGDSYNSDVLGGTSYGWKVAWYTSNGVEEEHDKADIVFNTFNDLYRYLEV</sequence>
<dbReference type="Gene3D" id="3.40.50.1000">
    <property type="entry name" value="HAD superfamily/HAD-like"/>
    <property type="match status" value="1"/>
</dbReference>
<evidence type="ECO:0000313" key="1">
    <source>
        <dbReference type="EMBL" id="NGP77037.1"/>
    </source>
</evidence>
<dbReference type="InterPro" id="IPR006439">
    <property type="entry name" value="HAD-SF_hydro_IA"/>
</dbReference>
<proteinExistence type="predicted"/>
<dbReference type="NCBIfam" id="TIGR01549">
    <property type="entry name" value="HAD-SF-IA-v1"/>
    <property type="match status" value="1"/>
</dbReference>
<dbReference type="Pfam" id="PF00702">
    <property type="entry name" value="Hydrolase"/>
    <property type="match status" value="1"/>
</dbReference>
<accession>A0A6M1T2P1</accession>
<dbReference type="PRINTS" id="PR00413">
    <property type="entry name" value="HADHALOGNASE"/>
</dbReference>
<evidence type="ECO:0000313" key="2">
    <source>
        <dbReference type="Proteomes" id="UP000473278"/>
    </source>
</evidence>
<dbReference type="SUPFAM" id="SSF56784">
    <property type="entry name" value="HAD-like"/>
    <property type="match status" value="1"/>
</dbReference>
<dbReference type="InterPro" id="IPR052550">
    <property type="entry name" value="Pyrimidine_5'-ntase_YjjG"/>
</dbReference>
<dbReference type="PANTHER" id="PTHR47478">
    <property type="match status" value="1"/>
</dbReference>
<organism evidence="1 2">
    <name type="scientific">Halalkalibaculum roseum</name>
    <dbReference type="NCBI Taxonomy" id="2709311"/>
    <lineage>
        <taxon>Bacteria</taxon>
        <taxon>Pseudomonadati</taxon>
        <taxon>Balneolota</taxon>
        <taxon>Balneolia</taxon>
        <taxon>Balneolales</taxon>
        <taxon>Balneolaceae</taxon>
        <taxon>Halalkalibaculum</taxon>
    </lineage>
</organism>
<reference evidence="1 2" key="1">
    <citation type="submission" date="2020-02" db="EMBL/GenBank/DDBJ databases">
        <title>Balneolaceae bacterium YR4-1, complete genome.</title>
        <authorList>
            <person name="Li Y."/>
            <person name="Wu S."/>
        </authorList>
    </citation>
    <scope>NUCLEOTIDE SEQUENCE [LARGE SCALE GENOMIC DNA]</scope>
    <source>
        <strain evidence="1 2">YR4-1</strain>
    </source>
</reference>
<name>A0A6M1T2P1_9BACT</name>
<dbReference type="InterPro" id="IPR036412">
    <property type="entry name" value="HAD-like_sf"/>
</dbReference>
<dbReference type="Proteomes" id="UP000473278">
    <property type="component" value="Unassembled WGS sequence"/>
</dbReference>
<gene>
    <name evidence="1" type="ORF">G3570_10365</name>
</gene>
<dbReference type="EMBL" id="JAALLT010000003">
    <property type="protein sequence ID" value="NGP77037.1"/>
    <property type="molecule type" value="Genomic_DNA"/>
</dbReference>
<dbReference type="SFLD" id="SFLDG01129">
    <property type="entry name" value="C1.5:_HAD__Beta-PGM__Phosphata"/>
    <property type="match status" value="1"/>
</dbReference>
<dbReference type="GO" id="GO:0016787">
    <property type="term" value="F:hydrolase activity"/>
    <property type="evidence" value="ECO:0007669"/>
    <property type="project" value="UniProtKB-KW"/>
</dbReference>
<dbReference type="InterPro" id="IPR023198">
    <property type="entry name" value="PGP-like_dom2"/>
</dbReference>
<dbReference type="InterPro" id="IPR023214">
    <property type="entry name" value="HAD_sf"/>
</dbReference>
<dbReference type="Gene3D" id="1.10.150.240">
    <property type="entry name" value="Putative phosphatase, domain 2"/>
    <property type="match status" value="1"/>
</dbReference>
<dbReference type="SFLD" id="SFLDS00003">
    <property type="entry name" value="Haloacid_Dehalogenase"/>
    <property type="match status" value="1"/>
</dbReference>
<comment type="caution">
    <text evidence="1">The sequence shown here is derived from an EMBL/GenBank/DDBJ whole genome shotgun (WGS) entry which is preliminary data.</text>
</comment>
<keyword evidence="1" id="KW-0378">Hydrolase</keyword>
<dbReference type="AlphaFoldDB" id="A0A6M1T2P1"/>